<dbReference type="PANTHER" id="PTHR43163:SF6">
    <property type="entry name" value="DIPEPTIDE TRANSPORT SYSTEM PERMEASE PROTEIN DPPB-RELATED"/>
    <property type="match status" value="1"/>
</dbReference>
<dbReference type="AlphaFoldDB" id="A0AAV2VJR6"/>
<evidence type="ECO:0000256" key="8">
    <source>
        <dbReference type="RuleBase" id="RU363032"/>
    </source>
</evidence>
<dbReference type="Proteomes" id="UP000018211">
    <property type="component" value="Unassembled WGS sequence"/>
</dbReference>
<dbReference type="Pfam" id="PF19300">
    <property type="entry name" value="BPD_transp_1_N"/>
    <property type="match status" value="1"/>
</dbReference>
<dbReference type="InterPro" id="IPR045621">
    <property type="entry name" value="BPD_transp_1_N"/>
</dbReference>
<keyword evidence="6 8" id="KW-0472">Membrane</keyword>
<dbReference type="SUPFAM" id="SSF161098">
    <property type="entry name" value="MetI-like"/>
    <property type="match status" value="1"/>
</dbReference>
<evidence type="ECO:0000256" key="6">
    <source>
        <dbReference type="ARBA" id="ARBA00023136"/>
    </source>
</evidence>
<feature type="transmembrane region" description="Helical" evidence="8">
    <location>
        <begin position="146"/>
        <end position="166"/>
    </location>
</feature>
<comment type="caution">
    <text evidence="10">The sequence shown here is derived from an EMBL/GenBank/DDBJ whole genome shotgun (WGS) entry which is preliminary data.</text>
</comment>
<feature type="transmembrane region" description="Helical" evidence="8">
    <location>
        <begin position="278"/>
        <end position="304"/>
    </location>
</feature>
<evidence type="ECO:0000256" key="1">
    <source>
        <dbReference type="ARBA" id="ARBA00004651"/>
    </source>
</evidence>
<dbReference type="CDD" id="cd06261">
    <property type="entry name" value="TM_PBP2"/>
    <property type="match status" value="1"/>
</dbReference>
<sequence length="317" mass="34586">MTSFLYKRLCQAIFVAWSVGTVTFVLMRLIPGDIAYRIAAGRYGYDYVDLDAAKAVSEELGLDRPAIELYFNWLWELVQFNLGRSLVSGELVINELAHQLGHSILLAATAMVISLLIAVPIGVYCGRHAGKLPDTFSLFTSIVMKAQPVFLIGLALVIIFALKLNWLPVAGFGGPSFIVLPAVTLALSMAAMSNRIIRNSTQQVTGSQYFLFARLKGLSYSQAFERHGKVNIALPVIAFIGVQTVTLIEGIVMVESLFSWPGIGHALSHAIFARDIPMIQGAALLMGLLFVLINTLVDVVNYILDPRLRAKTAEGVS</sequence>
<feature type="transmembrane region" description="Helical" evidence="8">
    <location>
        <begin position="172"/>
        <end position="192"/>
    </location>
</feature>
<dbReference type="Gene3D" id="1.10.3720.10">
    <property type="entry name" value="MetI-like"/>
    <property type="match status" value="1"/>
</dbReference>
<proteinExistence type="inferred from homology"/>
<gene>
    <name evidence="10" type="ORF">VIBNISOn1_1310007</name>
</gene>
<comment type="similarity">
    <text evidence="7">Belongs to the binding-protein-dependent transport system permease family. OppBC subfamily.</text>
</comment>
<dbReference type="GO" id="GO:0005886">
    <property type="term" value="C:plasma membrane"/>
    <property type="evidence" value="ECO:0007669"/>
    <property type="project" value="UniProtKB-SubCell"/>
</dbReference>
<protein>
    <submittedName>
        <fullName evidence="10">ABC-type transport systems, permease component</fullName>
    </submittedName>
</protein>
<evidence type="ECO:0000313" key="10">
    <source>
        <dbReference type="EMBL" id="CCO44963.1"/>
    </source>
</evidence>
<evidence type="ECO:0000256" key="5">
    <source>
        <dbReference type="ARBA" id="ARBA00022989"/>
    </source>
</evidence>
<keyword evidence="3" id="KW-1003">Cell membrane</keyword>
<dbReference type="RefSeq" id="WP_022610619.1">
    <property type="nucleotide sequence ID" value="NZ_LK391965.1"/>
</dbReference>
<keyword evidence="5 8" id="KW-1133">Transmembrane helix</keyword>
<evidence type="ECO:0000313" key="11">
    <source>
        <dbReference type="Proteomes" id="UP000018211"/>
    </source>
</evidence>
<organism evidence="10 11">
    <name type="scientific">Vibrio nigripulchritudo SOn1</name>
    <dbReference type="NCBI Taxonomy" id="1238450"/>
    <lineage>
        <taxon>Bacteria</taxon>
        <taxon>Pseudomonadati</taxon>
        <taxon>Pseudomonadota</taxon>
        <taxon>Gammaproteobacteria</taxon>
        <taxon>Vibrionales</taxon>
        <taxon>Vibrionaceae</taxon>
        <taxon>Vibrio</taxon>
    </lineage>
</organism>
<accession>A0AAV2VJR6</accession>
<dbReference type="InterPro" id="IPR035906">
    <property type="entry name" value="MetI-like_sf"/>
</dbReference>
<dbReference type="PROSITE" id="PS50928">
    <property type="entry name" value="ABC_TM1"/>
    <property type="match status" value="1"/>
</dbReference>
<evidence type="ECO:0000259" key="9">
    <source>
        <dbReference type="PROSITE" id="PS50928"/>
    </source>
</evidence>
<dbReference type="GO" id="GO:0071916">
    <property type="term" value="F:dipeptide transmembrane transporter activity"/>
    <property type="evidence" value="ECO:0007669"/>
    <property type="project" value="TreeGrafter"/>
</dbReference>
<keyword evidence="4 8" id="KW-0812">Transmembrane</keyword>
<evidence type="ECO:0000256" key="7">
    <source>
        <dbReference type="ARBA" id="ARBA00024202"/>
    </source>
</evidence>
<evidence type="ECO:0000256" key="2">
    <source>
        <dbReference type="ARBA" id="ARBA00022448"/>
    </source>
</evidence>
<keyword evidence="2 8" id="KW-0813">Transport</keyword>
<dbReference type="InterPro" id="IPR000515">
    <property type="entry name" value="MetI-like"/>
</dbReference>
<dbReference type="EMBL" id="CAOF01000037">
    <property type="protein sequence ID" value="CCO44963.1"/>
    <property type="molecule type" value="Genomic_DNA"/>
</dbReference>
<feature type="transmembrane region" description="Helical" evidence="8">
    <location>
        <begin position="104"/>
        <end position="125"/>
    </location>
</feature>
<feature type="domain" description="ABC transmembrane type-1" evidence="9">
    <location>
        <begin position="100"/>
        <end position="301"/>
    </location>
</feature>
<comment type="subcellular location">
    <subcellularLocation>
        <location evidence="1 8">Cell membrane</location>
        <topology evidence="1 8">Multi-pass membrane protein</topology>
    </subcellularLocation>
</comment>
<evidence type="ECO:0000256" key="4">
    <source>
        <dbReference type="ARBA" id="ARBA00022692"/>
    </source>
</evidence>
<name>A0AAV2VJR6_9VIBR</name>
<dbReference type="Pfam" id="PF00528">
    <property type="entry name" value="BPD_transp_1"/>
    <property type="match status" value="1"/>
</dbReference>
<evidence type="ECO:0000256" key="3">
    <source>
        <dbReference type="ARBA" id="ARBA00022475"/>
    </source>
</evidence>
<dbReference type="PANTHER" id="PTHR43163">
    <property type="entry name" value="DIPEPTIDE TRANSPORT SYSTEM PERMEASE PROTEIN DPPB-RELATED"/>
    <property type="match status" value="1"/>
</dbReference>
<reference evidence="10 11" key="1">
    <citation type="journal article" date="2013" name="ISME J.">
        <title>Comparative genomics of pathogenic lineages of Vibrio nigripulchritudo identifies virulence-associated traits.</title>
        <authorList>
            <person name="Goudenege D."/>
            <person name="Labreuche Y."/>
            <person name="Krin E."/>
            <person name="Ansquer D."/>
            <person name="Mangenot S."/>
            <person name="Calteau A."/>
            <person name="Medigue C."/>
            <person name="Mazel D."/>
            <person name="Polz M.F."/>
            <person name="Le Roux F."/>
        </authorList>
    </citation>
    <scope>NUCLEOTIDE SEQUENCE [LARGE SCALE GENOMIC DNA]</scope>
    <source>
        <strain evidence="10 11">SOn1</strain>
    </source>
</reference>
<feature type="transmembrane region" description="Helical" evidence="8">
    <location>
        <begin position="12"/>
        <end position="30"/>
    </location>
</feature>
<feature type="transmembrane region" description="Helical" evidence="8">
    <location>
        <begin position="232"/>
        <end position="258"/>
    </location>
</feature>